<dbReference type="EMBL" id="JAJNEC010000003">
    <property type="protein sequence ID" value="MCD2421810.1"/>
    <property type="molecule type" value="Genomic_DNA"/>
</dbReference>
<dbReference type="CDD" id="cd06542">
    <property type="entry name" value="GH18_EndoS-like"/>
    <property type="match status" value="1"/>
</dbReference>
<dbReference type="PROSITE" id="PS51257">
    <property type="entry name" value="PROKAR_LIPOPROTEIN"/>
    <property type="match status" value="1"/>
</dbReference>
<feature type="signal peptide" evidence="1">
    <location>
        <begin position="1"/>
        <end position="17"/>
    </location>
</feature>
<name>A0ABS8PLR0_9BACT</name>
<dbReference type="Proteomes" id="UP001199816">
    <property type="component" value="Unassembled WGS sequence"/>
</dbReference>
<keyword evidence="3" id="KW-1185">Reference proteome</keyword>
<reference evidence="2 3" key="1">
    <citation type="submission" date="2021-11" db="EMBL/GenBank/DDBJ databases">
        <title>Genomic of Niabella pedocola.</title>
        <authorList>
            <person name="Wu T."/>
        </authorList>
    </citation>
    <scope>NUCLEOTIDE SEQUENCE [LARGE SCALE GENOMIC DNA]</scope>
    <source>
        <strain evidence="2 3">JCM 31011</strain>
    </source>
</reference>
<keyword evidence="2" id="KW-0378">Hydrolase</keyword>
<dbReference type="Pfam" id="PF16141">
    <property type="entry name" value="GH18_BT1044-like"/>
    <property type="match status" value="1"/>
</dbReference>
<dbReference type="RefSeq" id="WP_231002712.1">
    <property type="nucleotide sequence ID" value="NZ_JAJNEC010000003.1"/>
</dbReference>
<evidence type="ECO:0000313" key="3">
    <source>
        <dbReference type="Proteomes" id="UP001199816"/>
    </source>
</evidence>
<gene>
    <name evidence="2" type="ORF">LQ567_03495</name>
</gene>
<feature type="chain" id="PRO_5045367484" evidence="1">
    <location>
        <begin position="18"/>
        <end position="361"/>
    </location>
</feature>
<sequence length="361" mass="39931">MKTYRIYLFLLPLLVFAACSKDWTEAERKDITGLGFGLNPQTTKSAEYYEALRSYKKSDHPVTFGWFGNWTGTGSSLANSLAGLPDSTDFVSLWGGWKNLNEAQKSDLKFVQTVKGTRCLAVFIVANLGDGLTPAPYNKTQDSTKLFWGWKDSDDGLIDQAIEKYAGAILDTINKYNLDGFDIDYEPNFGAPGNLASYPARMLKFVQVLGARIGPKSGTGKLFVVDGEPQSMPPQSGPYFDYFIVQAYAASGDANLDSRLSTTINNYKNVLTGEEVAKKYIVTENFESYALNGGVSFTDRYGKKMQSLEGMARWTPVINGKRVAKGGAGTYHMEYEYTVSGKPGTYPFLRQAMQIMNPPVR</sequence>
<proteinExistence type="predicted"/>
<comment type="caution">
    <text evidence="2">The sequence shown here is derived from an EMBL/GenBank/DDBJ whole genome shotgun (WGS) entry which is preliminary data.</text>
</comment>
<organism evidence="2 3">
    <name type="scientific">Niabella pedocola</name>
    <dbReference type="NCBI Taxonomy" id="1752077"/>
    <lineage>
        <taxon>Bacteria</taxon>
        <taxon>Pseudomonadati</taxon>
        <taxon>Bacteroidota</taxon>
        <taxon>Chitinophagia</taxon>
        <taxon>Chitinophagales</taxon>
        <taxon>Chitinophagaceae</taxon>
        <taxon>Niabella</taxon>
    </lineage>
</organism>
<dbReference type="GO" id="GO:0016787">
    <property type="term" value="F:hydrolase activity"/>
    <property type="evidence" value="ECO:0007669"/>
    <property type="project" value="UniProtKB-KW"/>
</dbReference>
<dbReference type="Gene3D" id="3.20.20.80">
    <property type="entry name" value="Glycosidases"/>
    <property type="match status" value="1"/>
</dbReference>
<evidence type="ECO:0000313" key="2">
    <source>
        <dbReference type="EMBL" id="MCD2421810.1"/>
    </source>
</evidence>
<protein>
    <submittedName>
        <fullName evidence="2">Glycoside hydrolase family 18</fullName>
    </submittedName>
</protein>
<dbReference type="InterPro" id="IPR001579">
    <property type="entry name" value="Glyco_hydro_18_chit_AS"/>
</dbReference>
<dbReference type="InterPro" id="IPR032320">
    <property type="entry name" value="GH18_BT1044-like"/>
</dbReference>
<evidence type="ECO:0000256" key="1">
    <source>
        <dbReference type="SAM" id="SignalP"/>
    </source>
</evidence>
<dbReference type="PROSITE" id="PS01095">
    <property type="entry name" value="GH18_1"/>
    <property type="match status" value="1"/>
</dbReference>
<dbReference type="InterPro" id="IPR017853">
    <property type="entry name" value="GH"/>
</dbReference>
<dbReference type="SUPFAM" id="SSF51445">
    <property type="entry name" value="(Trans)glycosidases"/>
    <property type="match status" value="1"/>
</dbReference>
<keyword evidence="1" id="KW-0732">Signal</keyword>
<accession>A0ABS8PLR0</accession>